<feature type="domain" description="CN hydrolase" evidence="3">
    <location>
        <begin position="8"/>
        <end position="248"/>
    </location>
</feature>
<evidence type="ECO:0000256" key="1">
    <source>
        <dbReference type="ARBA" id="ARBA00010613"/>
    </source>
</evidence>
<protein>
    <submittedName>
        <fullName evidence="4">Hydrolase</fullName>
    </submittedName>
</protein>
<dbReference type="SUPFAM" id="SSF56317">
    <property type="entry name" value="Carbon-nitrogen hydrolase"/>
    <property type="match status" value="1"/>
</dbReference>
<name>A0A6G7XET7_9MICO</name>
<comment type="similarity">
    <text evidence="1">Belongs to the carbon-nitrogen hydrolase superfamily. NIT1/NIT2 family.</text>
</comment>
<dbReference type="GO" id="GO:0050126">
    <property type="term" value="F:N-carbamoylputrescine amidase activity"/>
    <property type="evidence" value="ECO:0007669"/>
    <property type="project" value="TreeGrafter"/>
</dbReference>
<dbReference type="RefSeq" id="WP_166290734.1">
    <property type="nucleotide sequence ID" value="NZ_CP049863.1"/>
</dbReference>
<dbReference type="InterPro" id="IPR001110">
    <property type="entry name" value="UPF0012_CS"/>
</dbReference>
<keyword evidence="5" id="KW-1185">Reference proteome</keyword>
<dbReference type="Gene3D" id="3.60.110.10">
    <property type="entry name" value="Carbon-nitrogen hydrolase"/>
    <property type="match status" value="1"/>
</dbReference>
<accession>A0A6G7XET7</accession>
<evidence type="ECO:0000256" key="2">
    <source>
        <dbReference type="ARBA" id="ARBA00022801"/>
    </source>
</evidence>
<dbReference type="Proteomes" id="UP000502677">
    <property type="component" value="Chromosome"/>
</dbReference>
<evidence type="ECO:0000259" key="3">
    <source>
        <dbReference type="PROSITE" id="PS50263"/>
    </source>
</evidence>
<dbReference type="Pfam" id="PF00795">
    <property type="entry name" value="CN_hydrolase"/>
    <property type="match status" value="1"/>
</dbReference>
<dbReference type="InterPro" id="IPR050345">
    <property type="entry name" value="Aliph_Amidase/BUP"/>
</dbReference>
<evidence type="ECO:0000313" key="5">
    <source>
        <dbReference type="Proteomes" id="UP000502677"/>
    </source>
</evidence>
<dbReference type="PROSITE" id="PS50263">
    <property type="entry name" value="CN_HYDROLASE"/>
    <property type="match status" value="1"/>
</dbReference>
<dbReference type="PANTHER" id="PTHR43674:SF2">
    <property type="entry name" value="BETA-UREIDOPROPIONASE"/>
    <property type="match status" value="1"/>
</dbReference>
<proteinExistence type="inferred from homology"/>
<dbReference type="EMBL" id="CP049863">
    <property type="protein sequence ID" value="QIK63063.1"/>
    <property type="molecule type" value="Genomic_DNA"/>
</dbReference>
<sequence>MTNTLTTVRIRCVQLSPIIADPEHNIRQIELEIAGAAQDNVDLLVLPELATSGYSLTPEEAREAALPADSPLFLRWQEILGENMSVVVGFCEDGGDVVYNSAVALTPGAPPVVYRKLHLWDTEKLVFTPGREDPPVIDTPAGKLGVVICYDLEFPELPRSLALRGADLLAVPTNWPLLERPQGEHAPEVVQAMAAARVSGLAIACCDRSGEERGTRWTEGTTIIGPDGWATGEMDQSGRHDALVTLDPERRRISERNDLFEDRRPEFYGRLTRS</sequence>
<keyword evidence="2 4" id="KW-0378">Hydrolase</keyword>
<dbReference type="PROSITE" id="PS01227">
    <property type="entry name" value="UPF0012"/>
    <property type="match status" value="1"/>
</dbReference>
<dbReference type="AlphaFoldDB" id="A0A6G7XET7"/>
<dbReference type="KEGG" id="lvi:G7068_07525"/>
<organism evidence="4 5">
    <name type="scientific">Leucobacter viscericola</name>
    <dbReference type="NCBI Taxonomy" id="2714935"/>
    <lineage>
        <taxon>Bacteria</taxon>
        <taxon>Bacillati</taxon>
        <taxon>Actinomycetota</taxon>
        <taxon>Actinomycetes</taxon>
        <taxon>Micrococcales</taxon>
        <taxon>Microbacteriaceae</taxon>
        <taxon>Leucobacter</taxon>
    </lineage>
</organism>
<dbReference type="InterPro" id="IPR003010">
    <property type="entry name" value="C-N_Hydrolase"/>
</dbReference>
<dbReference type="PANTHER" id="PTHR43674">
    <property type="entry name" value="NITRILASE C965.09-RELATED"/>
    <property type="match status" value="1"/>
</dbReference>
<dbReference type="InterPro" id="IPR036526">
    <property type="entry name" value="C-N_Hydrolase_sf"/>
</dbReference>
<evidence type="ECO:0000313" key="4">
    <source>
        <dbReference type="EMBL" id="QIK63063.1"/>
    </source>
</evidence>
<gene>
    <name evidence="4" type="ORF">G7068_07525</name>
</gene>
<dbReference type="GO" id="GO:0033388">
    <property type="term" value="P:putrescine biosynthetic process from arginine"/>
    <property type="evidence" value="ECO:0007669"/>
    <property type="project" value="TreeGrafter"/>
</dbReference>
<reference evidence="4 5" key="1">
    <citation type="submission" date="2020-03" db="EMBL/GenBank/DDBJ databases">
        <title>Leucobacter sp. nov., isolated from beetles.</title>
        <authorList>
            <person name="Hyun D.-W."/>
            <person name="Bae J.-W."/>
        </authorList>
    </citation>
    <scope>NUCLEOTIDE SEQUENCE [LARGE SCALE GENOMIC DNA]</scope>
    <source>
        <strain evidence="4 5">HDW9C</strain>
    </source>
</reference>